<dbReference type="Proteomes" id="UP000054771">
    <property type="component" value="Unassembled WGS sequence"/>
</dbReference>
<dbReference type="Pfam" id="PF01494">
    <property type="entry name" value="FAD_binding_3"/>
    <property type="match status" value="1"/>
</dbReference>
<gene>
    <name evidence="8" type="ORF">ASPCAL07707</name>
</gene>
<reference evidence="9" key="1">
    <citation type="journal article" date="2016" name="Genome Announc.">
        <title>Draft genome sequences of fungus Aspergillus calidoustus.</title>
        <authorList>
            <person name="Horn F."/>
            <person name="Linde J."/>
            <person name="Mattern D.J."/>
            <person name="Walther G."/>
            <person name="Guthke R."/>
            <person name="Scherlach K."/>
            <person name="Martin K."/>
            <person name="Brakhage A.A."/>
            <person name="Petzke L."/>
            <person name="Valiante V."/>
        </authorList>
    </citation>
    <scope>NUCLEOTIDE SEQUENCE [LARGE SCALE GENOMIC DNA]</scope>
    <source>
        <strain evidence="9">SF006504</strain>
    </source>
</reference>
<dbReference type="OMA" id="GLTCYRI"/>
<dbReference type="PANTHER" id="PTHR13789:SF314">
    <property type="entry name" value="FAD-BINDING DOMAIN-CONTAINING PROTEIN"/>
    <property type="match status" value="1"/>
</dbReference>
<keyword evidence="5" id="KW-0503">Monooxygenase</keyword>
<evidence type="ECO:0000256" key="1">
    <source>
        <dbReference type="ARBA" id="ARBA00007992"/>
    </source>
</evidence>
<accession>A0A0U5GPF6</accession>
<dbReference type="InterPro" id="IPR036188">
    <property type="entry name" value="FAD/NAD-bd_sf"/>
</dbReference>
<dbReference type="OrthoDB" id="40579at2759"/>
<keyword evidence="3" id="KW-0274">FAD</keyword>
<organism evidence="8 9">
    <name type="scientific">Aspergillus calidoustus</name>
    <dbReference type="NCBI Taxonomy" id="454130"/>
    <lineage>
        <taxon>Eukaryota</taxon>
        <taxon>Fungi</taxon>
        <taxon>Dikarya</taxon>
        <taxon>Ascomycota</taxon>
        <taxon>Pezizomycotina</taxon>
        <taxon>Eurotiomycetes</taxon>
        <taxon>Eurotiomycetidae</taxon>
        <taxon>Eurotiales</taxon>
        <taxon>Aspergillaceae</taxon>
        <taxon>Aspergillus</taxon>
        <taxon>Aspergillus subgen. Nidulantes</taxon>
    </lineage>
</organism>
<dbReference type="SUPFAM" id="SSF51905">
    <property type="entry name" value="FAD/NAD(P)-binding domain"/>
    <property type="match status" value="1"/>
</dbReference>
<sequence length="427" mass="47019">MSVAAPEQPLTVVIVGAGLAGALAARVLREKHTVKLYERMRTPLEVGAAINIGPNGVRILDSLHFDRVRAGSLAVCGTKVWNRAGELLMDKHTNYKDQYGADWLFQHRADLRAEFLRMATADPSSDSDADSSGGGGSDTHIPGRPAQVFWNCPVEEVDPEKGTVILASGEEVTADLVIAADGIKSVVRPTVVGDAAFSTARPSGLSAFRFTLQAGAVQEATGELPDLLQADKTVCLSMVHSFDGTKRSIVMYPCRNFQLLNFVCIVPDEMLKNETTESWTAAGDKDELLSIFGDFPAWVVTYLRVATEIKLWQLRDQDPLPTYIRGRTVLIGDAAHAMTPHQGQGGTQAVEDAEGFRLFLQPGITRDDVPRLLKDFDRVRRPRASRIQENTRKAADKRTAEEVYMYEKINWTYGGIFEELDRLDLSK</sequence>
<evidence type="ECO:0000256" key="5">
    <source>
        <dbReference type="ARBA" id="ARBA00023033"/>
    </source>
</evidence>
<protein>
    <submittedName>
        <fullName evidence="8">Putative Salicylate hydroxylase</fullName>
    </submittedName>
</protein>
<dbReference type="GO" id="GO:0004497">
    <property type="term" value="F:monooxygenase activity"/>
    <property type="evidence" value="ECO:0007669"/>
    <property type="project" value="UniProtKB-KW"/>
</dbReference>
<dbReference type="InterPro" id="IPR050493">
    <property type="entry name" value="FAD-dep_Monooxygenase_BioMet"/>
</dbReference>
<comment type="similarity">
    <text evidence="1">Belongs to the paxM FAD-dependent monooxygenase family.</text>
</comment>
<keyword evidence="9" id="KW-1185">Reference proteome</keyword>
<dbReference type="PANTHER" id="PTHR13789">
    <property type="entry name" value="MONOOXYGENASE"/>
    <property type="match status" value="1"/>
</dbReference>
<feature type="domain" description="FAD-binding" evidence="7">
    <location>
        <begin position="169"/>
        <end position="390"/>
    </location>
</feature>
<evidence type="ECO:0000313" key="9">
    <source>
        <dbReference type="Proteomes" id="UP000054771"/>
    </source>
</evidence>
<dbReference type="AlphaFoldDB" id="A0A0U5GPF6"/>
<dbReference type="InterPro" id="IPR002938">
    <property type="entry name" value="FAD-bd"/>
</dbReference>
<dbReference type="SUPFAM" id="SSF54373">
    <property type="entry name" value="FAD-linked reductases, C-terminal domain"/>
    <property type="match status" value="1"/>
</dbReference>
<evidence type="ECO:0000313" key="8">
    <source>
        <dbReference type="EMBL" id="CEN61039.1"/>
    </source>
</evidence>
<keyword evidence="4" id="KW-0560">Oxidoreductase</keyword>
<proteinExistence type="inferred from homology"/>
<dbReference type="GO" id="GO:0071949">
    <property type="term" value="F:FAD binding"/>
    <property type="evidence" value="ECO:0007669"/>
    <property type="project" value="InterPro"/>
</dbReference>
<dbReference type="PRINTS" id="PR00420">
    <property type="entry name" value="RNGMNOXGNASE"/>
</dbReference>
<evidence type="ECO:0000256" key="4">
    <source>
        <dbReference type="ARBA" id="ARBA00023002"/>
    </source>
</evidence>
<name>A0A0U5GPF6_ASPCI</name>
<keyword evidence="2" id="KW-0285">Flavoprotein</keyword>
<dbReference type="Gene3D" id="3.50.50.60">
    <property type="entry name" value="FAD/NAD(P)-binding domain"/>
    <property type="match status" value="1"/>
</dbReference>
<evidence type="ECO:0000256" key="2">
    <source>
        <dbReference type="ARBA" id="ARBA00022630"/>
    </source>
</evidence>
<dbReference type="STRING" id="454130.A0A0U5GPF6"/>
<evidence type="ECO:0000256" key="3">
    <source>
        <dbReference type="ARBA" id="ARBA00022827"/>
    </source>
</evidence>
<evidence type="ECO:0000256" key="6">
    <source>
        <dbReference type="SAM" id="MobiDB-lite"/>
    </source>
</evidence>
<feature type="region of interest" description="Disordered" evidence="6">
    <location>
        <begin position="122"/>
        <end position="142"/>
    </location>
</feature>
<evidence type="ECO:0000259" key="7">
    <source>
        <dbReference type="Pfam" id="PF01494"/>
    </source>
</evidence>
<dbReference type="EMBL" id="CDMC01000006">
    <property type="protein sequence ID" value="CEN61039.1"/>
    <property type="molecule type" value="Genomic_DNA"/>
</dbReference>